<dbReference type="AlphaFoldDB" id="A0A250X348"/>
<keyword evidence="2" id="KW-1185">Reference proteome</keyword>
<evidence type="ECO:0000313" key="2">
    <source>
        <dbReference type="Proteomes" id="UP000232323"/>
    </source>
</evidence>
<accession>A0A250X348</accession>
<dbReference type="EMBL" id="BEGY01000023">
    <property type="protein sequence ID" value="GAX77322.1"/>
    <property type="molecule type" value="Genomic_DNA"/>
</dbReference>
<sequence length="198" mass="22221">MFHFIIPPDQRSRVLDEDYKGWEVVIEKLQQGTPWRVTPSQAFKVLPTALRHGMNLQVLNSLMAAARQSYTTQSNSSMLSRQDQQPPANCRTTGLPPFPSLFDWIELAERLAFKALLLDCMSEIRRQGGTSTAGPAALFRAALHSPHAHTMMQRLSAATSQQLIRLFLAGFPSVYKVVCNYRSADCGCISFLFKLCSR</sequence>
<protein>
    <submittedName>
        <fullName evidence="1">Uncharacterized protein</fullName>
    </submittedName>
</protein>
<evidence type="ECO:0000313" key="1">
    <source>
        <dbReference type="EMBL" id="GAX77322.1"/>
    </source>
</evidence>
<dbReference type="Proteomes" id="UP000232323">
    <property type="component" value="Unassembled WGS sequence"/>
</dbReference>
<comment type="caution">
    <text evidence="1">The sequence shown here is derived from an EMBL/GenBank/DDBJ whole genome shotgun (WGS) entry which is preliminary data.</text>
</comment>
<organism evidence="1 2">
    <name type="scientific">Chlamydomonas eustigma</name>
    <dbReference type="NCBI Taxonomy" id="1157962"/>
    <lineage>
        <taxon>Eukaryota</taxon>
        <taxon>Viridiplantae</taxon>
        <taxon>Chlorophyta</taxon>
        <taxon>core chlorophytes</taxon>
        <taxon>Chlorophyceae</taxon>
        <taxon>CS clade</taxon>
        <taxon>Chlamydomonadales</taxon>
        <taxon>Chlamydomonadaceae</taxon>
        <taxon>Chlamydomonas</taxon>
    </lineage>
</organism>
<name>A0A250X348_9CHLO</name>
<gene>
    <name evidence="1" type="ORF">CEUSTIGMA_g4768.t1</name>
</gene>
<reference evidence="1 2" key="1">
    <citation type="submission" date="2017-08" db="EMBL/GenBank/DDBJ databases">
        <title>Acidophilic green algal genome provides insights into adaptation to an acidic environment.</title>
        <authorList>
            <person name="Hirooka S."/>
            <person name="Hirose Y."/>
            <person name="Kanesaki Y."/>
            <person name="Higuchi S."/>
            <person name="Fujiwara T."/>
            <person name="Onuma R."/>
            <person name="Era A."/>
            <person name="Ohbayashi R."/>
            <person name="Uzuka A."/>
            <person name="Nozaki H."/>
            <person name="Yoshikawa H."/>
            <person name="Miyagishima S.Y."/>
        </authorList>
    </citation>
    <scope>NUCLEOTIDE SEQUENCE [LARGE SCALE GENOMIC DNA]</scope>
    <source>
        <strain evidence="1 2">NIES-2499</strain>
    </source>
</reference>
<proteinExistence type="predicted"/>